<evidence type="ECO:0000256" key="7">
    <source>
        <dbReference type="ARBA" id="ARBA00022958"/>
    </source>
</evidence>
<evidence type="ECO:0000256" key="9">
    <source>
        <dbReference type="ARBA" id="ARBA00023235"/>
    </source>
</evidence>
<organism evidence="11">
    <name type="scientific">Desulfofervidus auxilii</name>
    <dbReference type="NCBI Taxonomy" id="1621989"/>
    <lineage>
        <taxon>Bacteria</taxon>
        <taxon>Pseudomonadati</taxon>
        <taxon>Thermodesulfobacteriota</taxon>
        <taxon>Candidatus Desulfofervidia</taxon>
        <taxon>Candidatus Desulfofervidales</taxon>
        <taxon>Candidatus Desulfofervidaceae</taxon>
        <taxon>Candidatus Desulfofervidus</taxon>
    </lineage>
</organism>
<name>A0A7V0IAR9_DESA2</name>
<protein>
    <recommendedName>
        <fullName evidence="3">NAD(P)H-hydrate epimerase</fullName>
        <ecNumber evidence="3">5.1.99.6</ecNumber>
    </recommendedName>
</protein>
<dbReference type="SUPFAM" id="SSF64153">
    <property type="entry name" value="YjeF N-terminal domain-like"/>
    <property type="match status" value="1"/>
</dbReference>
<evidence type="ECO:0000256" key="1">
    <source>
        <dbReference type="ARBA" id="ARBA00000013"/>
    </source>
</evidence>
<comment type="caution">
    <text evidence="11">The sequence shown here is derived from an EMBL/GenBank/DDBJ whole genome shotgun (WGS) entry which is preliminary data.</text>
</comment>
<keyword evidence="6" id="KW-0521">NADP</keyword>
<dbReference type="InterPro" id="IPR004443">
    <property type="entry name" value="YjeF_N_dom"/>
</dbReference>
<dbReference type="InterPro" id="IPR032976">
    <property type="entry name" value="YJEFN_prot_NAXE-like"/>
</dbReference>
<dbReference type="NCBIfam" id="TIGR00197">
    <property type="entry name" value="yjeF_nterm"/>
    <property type="match status" value="1"/>
</dbReference>
<keyword evidence="5" id="KW-0547">Nucleotide-binding</keyword>
<dbReference type="EMBL" id="DQWQ01000153">
    <property type="protein sequence ID" value="HDD35829.1"/>
    <property type="molecule type" value="Genomic_DNA"/>
</dbReference>
<keyword evidence="7" id="KW-0630">Potassium</keyword>
<dbReference type="InterPro" id="IPR036652">
    <property type="entry name" value="YjeF_N_dom_sf"/>
</dbReference>
<evidence type="ECO:0000256" key="6">
    <source>
        <dbReference type="ARBA" id="ARBA00022857"/>
    </source>
</evidence>
<comment type="catalytic activity">
    <reaction evidence="1">
        <text>(6R)-NADHX = (6S)-NADHX</text>
        <dbReference type="Rhea" id="RHEA:32215"/>
        <dbReference type="ChEBI" id="CHEBI:64074"/>
        <dbReference type="ChEBI" id="CHEBI:64075"/>
        <dbReference type="EC" id="5.1.99.6"/>
    </reaction>
</comment>
<dbReference type="PANTHER" id="PTHR13232">
    <property type="entry name" value="NAD(P)H-HYDRATE EPIMERASE"/>
    <property type="match status" value="1"/>
</dbReference>
<comment type="catalytic activity">
    <reaction evidence="2">
        <text>(6R)-NADPHX = (6S)-NADPHX</text>
        <dbReference type="Rhea" id="RHEA:32227"/>
        <dbReference type="ChEBI" id="CHEBI:64076"/>
        <dbReference type="ChEBI" id="CHEBI:64077"/>
        <dbReference type="EC" id="5.1.99.6"/>
    </reaction>
</comment>
<dbReference type="Pfam" id="PF03853">
    <property type="entry name" value="YjeF_N"/>
    <property type="match status" value="1"/>
</dbReference>
<dbReference type="Proteomes" id="UP000885706">
    <property type="component" value="Unassembled WGS sequence"/>
</dbReference>
<evidence type="ECO:0000256" key="2">
    <source>
        <dbReference type="ARBA" id="ARBA00000909"/>
    </source>
</evidence>
<dbReference type="AlphaFoldDB" id="A0A7V0IAR9"/>
<evidence type="ECO:0000256" key="5">
    <source>
        <dbReference type="ARBA" id="ARBA00022741"/>
    </source>
</evidence>
<dbReference type="Gene3D" id="3.40.50.10260">
    <property type="entry name" value="YjeF N-terminal domain"/>
    <property type="match status" value="1"/>
</dbReference>
<evidence type="ECO:0000256" key="8">
    <source>
        <dbReference type="ARBA" id="ARBA00023027"/>
    </source>
</evidence>
<keyword evidence="4" id="KW-0479">Metal-binding</keyword>
<feature type="non-terminal residue" evidence="11">
    <location>
        <position position="137"/>
    </location>
</feature>
<reference evidence="11" key="1">
    <citation type="journal article" date="2020" name="mSystems">
        <title>Genome- and Community-Level Interaction Insights into Carbon Utilization and Element Cycling Functions of Hydrothermarchaeota in Hydrothermal Sediment.</title>
        <authorList>
            <person name="Zhou Z."/>
            <person name="Liu Y."/>
            <person name="Xu W."/>
            <person name="Pan J."/>
            <person name="Luo Z.H."/>
            <person name="Li M."/>
        </authorList>
    </citation>
    <scope>NUCLEOTIDE SEQUENCE [LARGE SCALE GENOMIC DNA]</scope>
    <source>
        <strain evidence="11">HyVt-113</strain>
    </source>
</reference>
<dbReference type="GO" id="GO:0046872">
    <property type="term" value="F:metal ion binding"/>
    <property type="evidence" value="ECO:0007669"/>
    <property type="project" value="UniProtKB-KW"/>
</dbReference>
<evidence type="ECO:0000313" key="11">
    <source>
        <dbReference type="EMBL" id="HDD35829.1"/>
    </source>
</evidence>
<sequence length="137" mass="15267">MKVVTGFEMQALDKKVIEGIGVPAEVLMERAGLGVAENIKKYYPPEFYQRVIILCGPGNNGGDGMVCARHLKDFGYKVFVLLLADKDRYKGEALINLNILKKLNFPTFRISSVEELQNLLKLEKPHILVDALFGTGL</sequence>
<dbReference type="GO" id="GO:0000166">
    <property type="term" value="F:nucleotide binding"/>
    <property type="evidence" value="ECO:0007669"/>
    <property type="project" value="UniProtKB-KW"/>
</dbReference>
<feature type="domain" description="YjeF N-terminal" evidence="10">
    <location>
        <begin position="9"/>
        <end position="137"/>
    </location>
</feature>
<evidence type="ECO:0000256" key="4">
    <source>
        <dbReference type="ARBA" id="ARBA00022723"/>
    </source>
</evidence>
<proteinExistence type="predicted"/>
<dbReference type="PROSITE" id="PS51385">
    <property type="entry name" value="YJEF_N"/>
    <property type="match status" value="1"/>
</dbReference>
<keyword evidence="9 11" id="KW-0413">Isomerase</keyword>
<gene>
    <name evidence="11" type="ORF">ENF30_03400</name>
</gene>
<dbReference type="EC" id="5.1.99.6" evidence="3"/>
<keyword evidence="8" id="KW-0520">NAD</keyword>
<dbReference type="PANTHER" id="PTHR13232:SF10">
    <property type="entry name" value="NAD(P)H-HYDRATE EPIMERASE"/>
    <property type="match status" value="1"/>
</dbReference>
<accession>A0A7V0IAR9</accession>
<evidence type="ECO:0000259" key="10">
    <source>
        <dbReference type="PROSITE" id="PS51385"/>
    </source>
</evidence>
<dbReference type="GO" id="GO:0052856">
    <property type="term" value="F:NAD(P)HX epimerase activity"/>
    <property type="evidence" value="ECO:0007669"/>
    <property type="project" value="UniProtKB-EC"/>
</dbReference>
<evidence type="ECO:0000256" key="3">
    <source>
        <dbReference type="ARBA" id="ARBA00012228"/>
    </source>
</evidence>